<dbReference type="STRING" id="879212.DespoDRAFT_00040"/>
<organism evidence="5 6">
    <name type="scientific">Desulfobacter postgatei 2ac9</name>
    <dbReference type="NCBI Taxonomy" id="879212"/>
    <lineage>
        <taxon>Bacteria</taxon>
        <taxon>Pseudomonadati</taxon>
        <taxon>Thermodesulfobacteriota</taxon>
        <taxon>Desulfobacteria</taxon>
        <taxon>Desulfobacterales</taxon>
        <taxon>Desulfobacteraceae</taxon>
        <taxon>Desulfobacter</taxon>
    </lineage>
</organism>
<keyword evidence="6" id="KW-1185">Reference proteome</keyword>
<dbReference type="InterPro" id="IPR011006">
    <property type="entry name" value="CheY-like_superfamily"/>
</dbReference>
<evidence type="ECO:0000313" key="5">
    <source>
        <dbReference type="EMBL" id="EIM62093.1"/>
    </source>
</evidence>
<evidence type="ECO:0000313" key="6">
    <source>
        <dbReference type="Proteomes" id="UP000005778"/>
    </source>
</evidence>
<feature type="domain" description="Response regulatory" evidence="4">
    <location>
        <begin position="2"/>
        <end position="117"/>
    </location>
</feature>
<evidence type="ECO:0000256" key="2">
    <source>
        <dbReference type="ARBA" id="ARBA00023012"/>
    </source>
</evidence>
<dbReference type="Pfam" id="PF00072">
    <property type="entry name" value="Response_reg"/>
    <property type="match status" value="1"/>
</dbReference>
<reference evidence="5 6" key="1">
    <citation type="submission" date="2011-09" db="EMBL/GenBank/DDBJ databases">
        <authorList>
            <consortium name="US DOE Joint Genome Institute (JGI-PGF)"/>
            <person name="Lucas S."/>
            <person name="Han J."/>
            <person name="Lapidus A."/>
            <person name="Cheng J.-F."/>
            <person name="Goodwin L."/>
            <person name="Pitluck S."/>
            <person name="Peters L."/>
            <person name="Land M.L."/>
            <person name="Hauser L."/>
            <person name="Orellana R."/>
            <person name="Lovley D."/>
            <person name="Woyke T.J."/>
        </authorList>
    </citation>
    <scope>NUCLEOTIDE SEQUENCE [LARGE SCALE GENOMIC DNA]</scope>
    <source>
        <strain evidence="5 6">2ac9</strain>
    </source>
</reference>
<gene>
    <name evidence="5" type="ORF">DespoDRAFT_00040</name>
</gene>
<proteinExistence type="predicted"/>
<dbReference type="SMART" id="SM00448">
    <property type="entry name" value="REC"/>
    <property type="match status" value="1"/>
</dbReference>
<evidence type="ECO:0000256" key="3">
    <source>
        <dbReference type="PROSITE-ProRule" id="PRU00169"/>
    </source>
</evidence>
<sequence>MNVLFVDDEAGFLDIIIKRFRKRHIDASGVPDGEQAIERISEGNFDVVVLDVQIPGHRSGIKVLEEIKSRWPLIEVIMLTGHAMLDAARAGMDNGAFDYMVKPVDFDELYYKIIDAYKNKSLQETKLKNKMIN</sequence>
<dbReference type="HOGENOM" id="CLU_000445_69_8_7"/>
<dbReference type="PANTHER" id="PTHR44591">
    <property type="entry name" value="STRESS RESPONSE REGULATOR PROTEIN 1"/>
    <property type="match status" value="1"/>
</dbReference>
<dbReference type="CDD" id="cd00156">
    <property type="entry name" value="REC"/>
    <property type="match status" value="1"/>
</dbReference>
<evidence type="ECO:0000259" key="4">
    <source>
        <dbReference type="PROSITE" id="PS50110"/>
    </source>
</evidence>
<keyword evidence="5" id="KW-0238">DNA-binding</keyword>
<evidence type="ECO:0000256" key="1">
    <source>
        <dbReference type="ARBA" id="ARBA00022553"/>
    </source>
</evidence>
<protein>
    <submittedName>
        <fullName evidence="5">Response regulator with CheY-like receiver, AAA-type ATPase, and DNA-binding domains</fullName>
    </submittedName>
</protein>
<dbReference type="SUPFAM" id="SSF52172">
    <property type="entry name" value="CheY-like"/>
    <property type="match status" value="1"/>
</dbReference>
<keyword evidence="2" id="KW-0902">Two-component regulatory system</keyword>
<reference evidence="5 6" key="2">
    <citation type="submission" date="2012-02" db="EMBL/GenBank/DDBJ databases">
        <title>Improved High-Quality Draft sequence of Desulfobacter postgatei 2ac9.</title>
        <authorList>
            <consortium name="US DOE Joint Genome Institute"/>
            <person name="Lucas S."/>
            <person name="Han J."/>
            <person name="Lapidus A."/>
            <person name="Cheng J.-F."/>
            <person name="Goodwin L."/>
            <person name="Pitluck S."/>
            <person name="Peters L."/>
            <person name="Ovchinnikova G."/>
            <person name="Held B."/>
            <person name="Detter J.C."/>
            <person name="Han C."/>
            <person name="Tapia R."/>
            <person name="Land M."/>
            <person name="Hauser L."/>
            <person name="Kyrpides N."/>
            <person name="Ivanova N."/>
            <person name="Pagani I."/>
            <person name="Orellana R."/>
            <person name="Lovley D."/>
            <person name="Woyke T."/>
        </authorList>
    </citation>
    <scope>NUCLEOTIDE SEQUENCE [LARGE SCALE GENOMIC DNA]</scope>
    <source>
        <strain evidence="5 6">2ac9</strain>
    </source>
</reference>
<dbReference type="OrthoDB" id="9788090at2"/>
<feature type="modified residue" description="4-aspartylphosphate" evidence="3">
    <location>
        <position position="51"/>
    </location>
</feature>
<keyword evidence="1 3" id="KW-0597">Phosphoprotein</keyword>
<dbReference type="InterPro" id="IPR001789">
    <property type="entry name" value="Sig_transdc_resp-reg_receiver"/>
</dbReference>
<accession>I5AXY0</accession>
<dbReference type="eggNOG" id="COG2204">
    <property type="taxonomic scope" value="Bacteria"/>
</dbReference>
<dbReference type="RefSeq" id="WP_004070436.1">
    <property type="nucleotide sequence ID" value="NZ_CM001488.1"/>
</dbReference>
<dbReference type="PROSITE" id="PS50110">
    <property type="entry name" value="RESPONSE_REGULATORY"/>
    <property type="match status" value="1"/>
</dbReference>
<name>I5AXY0_9BACT</name>
<dbReference type="Proteomes" id="UP000005778">
    <property type="component" value="Chromosome"/>
</dbReference>
<dbReference type="EMBL" id="CM001488">
    <property type="protein sequence ID" value="EIM62093.1"/>
    <property type="molecule type" value="Genomic_DNA"/>
</dbReference>
<dbReference type="GO" id="GO:0003677">
    <property type="term" value="F:DNA binding"/>
    <property type="evidence" value="ECO:0007669"/>
    <property type="project" value="UniProtKB-KW"/>
</dbReference>
<dbReference type="AlphaFoldDB" id="I5AXY0"/>
<dbReference type="InterPro" id="IPR050595">
    <property type="entry name" value="Bact_response_regulator"/>
</dbReference>
<dbReference type="Gene3D" id="3.40.50.2300">
    <property type="match status" value="1"/>
</dbReference>
<dbReference type="GO" id="GO:0000160">
    <property type="term" value="P:phosphorelay signal transduction system"/>
    <property type="evidence" value="ECO:0007669"/>
    <property type="project" value="UniProtKB-KW"/>
</dbReference>
<dbReference type="PANTHER" id="PTHR44591:SF14">
    <property type="entry name" value="PROTEIN PILG"/>
    <property type="match status" value="1"/>
</dbReference>